<keyword evidence="11" id="KW-0539">Nucleus</keyword>
<feature type="repeat" description="TPR" evidence="15">
    <location>
        <begin position="89"/>
        <end position="122"/>
    </location>
</feature>
<feature type="signal peptide" evidence="17">
    <location>
        <begin position="1"/>
        <end position="33"/>
    </location>
</feature>
<dbReference type="SMART" id="SM00028">
    <property type="entry name" value="TPR"/>
    <property type="match status" value="3"/>
</dbReference>
<dbReference type="InterPro" id="IPR004843">
    <property type="entry name" value="Calcineurin-like_PHP"/>
</dbReference>
<evidence type="ECO:0000256" key="4">
    <source>
        <dbReference type="ARBA" id="ARBA00004123"/>
    </source>
</evidence>
<dbReference type="Pfam" id="PF01937">
    <property type="entry name" value="ARMT1-like_dom"/>
    <property type="match status" value="1"/>
</dbReference>
<keyword evidence="6" id="KW-0479">Metal-binding</keyword>
<evidence type="ECO:0000256" key="1">
    <source>
        <dbReference type="ARBA" id="ARBA00001936"/>
    </source>
</evidence>
<dbReference type="InterPro" id="IPR011990">
    <property type="entry name" value="TPR-like_helical_dom_sf"/>
</dbReference>
<feature type="non-terminal residue" evidence="19">
    <location>
        <position position="1"/>
    </location>
</feature>
<name>A0A7H8R3D4_TALRU</name>
<dbReference type="FunFam" id="1.20.930.60:FF:000002">
    <property type="entry name" value="Protein-glutamate O-methyltransferase C1393.13"/>
    <property type="match status" value="1"/>
</dbReference>
<keyword evidence="10" id="KW-0464">Manganese</keyword>
<dbReference type="InterPro" id="IPR006186">
    <property type="entry name" value="Ser/Thr-sp_prot-phosphatase"/>
</dbReference>
<dbReference type="InterPro" id="IPR029052">
    <property type="entry name" value="Metallo-depent_PP-like"/>
</dbReference>
<evidence type="ECO:0000256" key="15">
    <source>
        <dbReference type="PROSITE-ProRule" id="PRU00339"/>
    </source>
</evidence>
<dbReference type="Gene3D" id="1.20.930.60">
    <property type="match status" value="1"/>
</dbReference>
<evidence type="ECO:0000256" key="5">
    <source>
        <dbReference type="ARBA" id="ARBA00008786"/>
    </source>
</evidence>
<evidence type="ECO:0000256" key="17">
    <source>
        <dbReference type="SAM" id="SignalP"/>
    </source>
</evidence>
<sequence length="1002" mass="113238">YFPRQFSVPGLVPRRFLPLFFFLLLLTPSPSPTCFVVSRRLATLALVMASAAEAAVALKQQGNKAFAQHDWPTAIDFYKQAIDKHDKDPSFFCNRAQAYIKMEAFGYAIADATKALELDPSYVKAYWRRALAYTAILNPRAAIKDFRSVVKKEPHNRDAKLKLADCEKLVRRIDFEKAIEVADPPSEFEDLDIDAMTVEDSYDGVRLDAEMTQEFIDDMLERFKNGKKIHRKYVFQIIKNVLDLVKAEATMVEIGVDEGTKLTICGDTHGQYFDLLEIFRLNGYPSDTHAYLFNGDFVDRGSWSTEIALLLYAYKWLRPQKFFLNRGNHETDDMNKVYGFEGECKAKYNERVFKVFSESFSALPLATLVGEKYFVLHGGLFSDDDISLDDIRKLNRHTQRQPGQSGLMMEMLWTDPQTEPGRGPSKRGVGLQFGPDVTKRFCEKNGLEAVIRSHEVRMGGYEVEHDGRCITVFSAPKYCDATENRGAYINVGPELKLEYHVFDAVPHPDIKPMTTYETDFEPRAAMELDPKTPQYTTSDPNSFACVSAHERWPVIITGTIDDLHRSVGNVPTTDEEKRAEGKGIIEDLAKLKYELQHNRQLTPLLDDGESDIAEYNKELEARGPPTWHNVAWLFSECYLYRRIATLFKRSKSWKGYDVFSRQKMSTFKSSRPAVLELAARYKALALEAEKQNTDGLSAAQIEDAERVIFTEMCEICLWGNATDLSLLTSLTYEDIQKLQGSEARKAAEKNILVNDTKAAYDTLRDARKTKKGEERRVDIVLDNAGFELFVDLILAGYLLSSGLATTVVLRPKTIPWFVSDVVPRDFADLLNALVDPQAFYTAADDSGREHEPLTDKEVEEVKFLFTQWSTFHAEGKLVLRPHPFWTGPGGYWRLPTTAPDLFEDLQSAELVLFKGDLNYRKLTSDAAWDPTTPFTEAIGPLGPKSGIRILSFRTCKADTVVGLSPGEDERLRQLPGGGGDSGARKWAWSGKWAVVSFSNGKA</sequence>
<evidence type="ECO:0000256" key="14">
    <source>
        <dbReference type="ARBA" id="ARBA00059747"/>
    </source>
</evidence>
<comment type="catalytic activity">
    <reaction evidence="13">
        <text>O-phospho-L-threonyl-[protein] + H2O = L-threonyl-[protein] + phosphate</text>
        <dbReference type="Rhea" id="RHEA:47004"/>
        <dbReference type="Rhea" id="RHEA-COMP:11060"/>
        <dbReference type="Rhea" id="RHEA-COMP:11605"/>
        <dbReference type="ChEBI" id="CHEBI:15377"/>
        <dbReference type="ChEBI" id="CHEBI:30013"/>
        <dbReference type="ChEBI" id="CHEBI:43474"/>
        <dbReference type="ChEBI" id="CHEBI:61977"/>
        <dbReference type="EC" id="3.1.3.16"/>
    </reaction>
    <physiologicalReaction direction="left-to-right" evidence="13">
        <dbReference type="Rhea" id="RHEA:47005"/>
    </physiologicalReaction>
</comment>
<dbReference type="KEGG" id="trg:TRUGW13939_08046"/>
<comment type="cofactor">
    <cofactor evidence="1">
        <name>Mn(2+)</name>
        <dbReference type="ChEBI" id="CHEBI:29035"/>
    </cofactor>
</comment>
<feature type="domain" description="Serine/threonine specific protein phosphatases" evidence="18">
    <location>
        <begin position="325"/>
        <end position="330"/>
    </location>
</feature>
<gene>
    <name evidence="19" type="ORF">TRUGW13939_08046</name>
</gene>
<dbReference type="CDD" id="cd07417">
    <property type="entry name" value="MPP_PP5_C"/>
    <property type="match status" value="1"/>
</dbReference>
<comment type="subcellular location">
    <subcellularLocation>
        <location evidence="4">Nucleus</location>
    </subcellularLocation>
</comment>
<evidence type="ECO:0000256" key="12">
    <source>
        <dbReference type="ARBA" id="ARBA00047986"/>
    </source>
</evidence>
<evidence type="ECO:0000256" key="13">
    <source>
        <dbReference type="ARBA" id="ARBA00048832"/>
    </source>
</evidence>
<dbReference type="SUPFAM" id="SSF56300">
    <property type="entry name" value="Metallo-dependent phosphatases"/>
    <property type="match status" value="1"/>
</dbReference>
<dbReference type="InterPro" id="IPR051134">
    <property type="entry name" value="PPP_phosphatase"/>
</dbReference>
<dbReference type="GO" id="GO:0005634">
    <property type="term" value="C:nucleus"/>
    <property type="evidence" value="ECO:0007669"/>
    <property type="project" value="UniProtKB-SubCell"/>
</dbReference>
<dbReference type="AlphaFoldDB" id="A0A7H8R3D4"/>
<dbReference type="InterPro" id="IPR019734">
    <property type="entry name" value="TPR_rpt"/>
</dbReference>
<reference evidence="20" key="1">
    <citation type="submission" date="2020-06" db="EMBL/GenBank/DDBJ databases">
        <title>A chromosome-scale genome assembly of Talaromyces rugulosus W13939.</title>
        <authorList>
            <person name="Wang B."/>
            <person name="Guo L."/>
            <person name="Ye K."/>
            <person name="Wang L."/>
        </authorList>
    </citation>
    <scope>NUCLEOTIDE SEQUENCE [LARGE SCALE GENOMIC DNA]</scope>
    <source>
        <strain evidence="20">W13939</strain>
    </source>
</reference>
<dbReference type="Gene3D" id="1.25.40.10">
    <property type="entry name" value="Tetratricopeptide repeat domain"/>
    <property type="match status" value="1"/>
</dbReference>
<dbReference type="OrthoDB" id="445564at2759"/>
<keyword evidence="8 16" id="KW-0378">Hydrolase</keyword>
<keyword evidence="9 15" id="KW-0802">TPR repeat</keyword>
<evidence type="ECO:0000259" key="18">
    <source>
        <dbReference type="PROSITE" id="PS00125"/>
    </source>
</evidence>
<dbReference type="PROSITE" id="PS50005">
    <property type="entry name" value="TPR"/>
    <property type="match status" value="1"/>
</dbReference>
<evidence type="ECO:0000256" key="7">
    <source>
        <dbReference type="ARBA" id="ARBA00022737"/>
    </source>
</evidence>
<dbReference type="PANTHER" id="PTHR45668:SF5">
    <property type="entry name" value="SERINE_THREONINE-PROTEIN PHOSPHATASE 5"/>
    <property type="match status" value="1"/>
</dbReference>
<comment type="cofactor">
    <cofactor evidence="2">
        <name>Mg(2+)</name>
        <dbReference type="ChEBI" id="CHEBI:18420"/>
    </cofactor>
</comment>
<evidence type="ECO:0000256" key="8">
    <source>
        <dbReference type="ARBA" id="ARBA00022801"/>
    </source>
</evidence>
<dbReference type="Gene3D" id="3.60.21.10">
    <property type="match status" value="1"/>
</dbReference>
<evidence type="ECO:0000256" key="3">
    <source>
        <dbReference type="ARBA" id="ARBA00001967"/>
    </source>
</evidence>
<evidence type="ECO:0000256" key="9">
    <source>
        <dbReference type="ARBA" id="ARBA00022803"/>
    </source>
</evidence>
<comment type="similarity">
    <text evidence="5">Belongs to the PPP phosphatase family. PP-5 (PP-T) subfamily.</text>
</comment>
<dbReference type="PRINTS" id="PR00114">
    <property type="entry name" value="STPHPHTASE"/>
</dbReference>
<dbReference type="PROSITE" id="PS00125">
    <property type="entry name" value="SER_THR_PHOSPHATASE"/>
    <property type="match status" value="1"/>
</dbReference>
<dbReference type="GO" id="GO:0004722">
    <property type="term" value="F:protein serine/threonine phosphatase activity"/>
    <property type="evidence" value="ECO:0007669"/>
    <property type="project" value="UniProtKB-EC"/>
</dbReference>
<dbReference type="EC" id="3.1.3.16" evidence="16"/>
<evidence type="ECO:0000313" key="20">
    <source>
        <dbReference type="Proteomes" id="UP000509510"/>
    </source>
</evidence>
<dbReference type="InterPro" id="IPR013235">
    <property type="entry name" value="PPP_dom"/>
</dbReference>
<accession>A0A7H8R3D4</accession>
<dbReference type="Gene3D" id="3.40.50.10880">
    <property type="entry name" value="Uncharacterised protein PF01937, DUF89, domain 3"/>
    <property type="match status" value="1"/>
</dbReference>
<dbReference type="InterPro" id="IPR041753">
    <property type="entry name" value="PP5_C"/>
</dbReference>
<dbReference type="Proteomes" id="UP000509510">
    <property type="component" value="Chromosome IV"/>
</dbReference>
<evidence type="ECO:0000256" key="16">
    <source>
        <dbReference type="RuleBase" id="RU004273"/>
    </source>
</evidence>
<dbReference type="SUPFAM" id="SSF111321">
    <property type="entry name" value="AF1104-like"/>
    <property type="match status" value="1"/>
</dbReference>
<dbReference type="InterPro" id="IPR036075">
    <property type="entry name" value="ARMT-1-like_metal-bd_sf"/>
</dbReference>
<keyword evidence="17" id="KW-0732">Signal</keyword>
<dbReference type="FunFam" id="1.25.40.10:FF:000389">
    <property type="entry name" value="Serine/threonine-protein phosphatase"/>
    <property type="match status" value="1"/>
</dbReference>
<comment type="cofactor">
    <cofactor evidence="3">
        <name>Ni(2+)</name>
        <dbReference type="ChEBI" id="CHEBI:49786"/>
    </cofactor>
</comment>
<keyword evidence="20" id="KW-1185">Reference proteome</keyword>
<dbReference type="PANTHER" id="PTHR45668">
    <property type="entry name" value="SERINE/THREONINE-PROTEIN PHOSPHATASE 5-RELATED"/>
    <property type="match status" value="1"/>
</dbReference>
<comment type="catalytic activity">
    <reaction evidence="12">
        <text>O-phospho-L-seryl-[protein] + H2O = L-seryl-[protein] + phosphate</text>
        <dbReference type="Rhea" id="RHEA:20629"/>
        <dbReference type="Rhea" id="RHEA-COMP:9863"/>
        <dbReference type="Rhea" id="RHEA-COMP:11604"/>
        <dbReference type="ChEBI" id="CHEBI:15377"/>
        <dbReference type="ChEBI" id="CHEBI:29999"/>
        <dbReference type="ChEBI" id="CHEBI:43474"/>
        <dbReference type="ChEBI" id="CHEBI:83421"/>
        <dbReference type="EC" id="3.1.3.16"/>
    </reaction>
    <physiologicalReaction direction="left-to-right" evidence="12">
        <dbReference type="Rhea" id="RHEA:20630"/>
    </physiologicalReaction>
</comment>
<evidence type="ECO:0000256" key="6">
    <source>
        <dbReference type="ARBA" id="ARBA00022723"/>
    </source>
</evidence>
<dbReference type="FunFam" id="3.60.21.10:FF:000039">
    <property type="entry name" value="Serine/threonine-protein phosphatase"/>
    <property type="match status" value="1"/>
</dbReference>
<dbReference type="SMART" id="SM00156">
    <property type="entry name" value="PP2Ac"/>
    <property type="match status" value="1"/>
</dbReference>
<dbReference type="SUPFAM" id="SSF48452">
    <property type="entry name" value="TPR-like"/>
    <property type="match status" value="1"/>
</dbReference>
<dbReference type="GeneID" id="55995535"/>
<dbReference type="Pfam" id="PF00149">
    <property type="entry name" value="Metallophos"/>
    <property type="match status" value="1"/>
</dbReference>
<organism evidence="19 20">
    <name type="scientific">Talaromyces rugulosus</name>
    <name type="common">Penicillium rugulosum</name>
    <dbReference type="NCBI Taxonomy" id="121627"/>
    <lineage>
        <taxon>Eukaryota</taxon>
        <taxon>Fungi</taxon>
        <taxon>Dikarya</taxon>
        <taxon>Ascomycota</taxon>
        <taxon>Pezizomycotina</taxon>
        <taxon>Eurotiomycetes</taxon>
        <taxon>Eurotiomycetidae</taxon>
        <taxon>Eurotiales</taxon>
        <taxon>Trichocomaceae</taxon>
        <taxon>Talaromyces</taxon>
        <taxon>Talaromyces sect. Islandici</taxon>
    </lineage>
</organism>
<evidence type="ECO:0000256" key="2">
    <source>
        <dbReference type="ARBA" id="ARBA00001946"/>
    </source>
</evidence>
<evidence type="ECO:0000256" key="11">
    <source>
        <dbReference type="ARBA" id="ARBA00023242"/>
    </source>
</evidence>
<dbReference type="GO" id="GO:0046872">
    <property type="term" value="F:metal ion binding"/>
    <property type="evidence" value="ECO:0007669"/>
    <property type="project" value="UniProtKB-KW"/>
</dbReference>
<feature type="chain" id="PRO_5028833364" description="Serine/threonine-protein phosphatase" evidence="17">
    <location>
        <begin position="34"/>
        <end position="1002"/>
    </location>
</feature>
<dbReference type="RefSeq" id="XP_035347075.1">
    <property type="nucleotide sequence ID" value="XM_035491182.1"/>
</dbReference>
<keyword evidence="7" id="KW-0677">Repeat</keyword>
<comment type="function">
    <text evidence="14">Protein phosphatase that specifically binds to and dephosphorylates the molecular chaperone Hsp90. Dephosphorylation positively regulates the Hsp90 chaperone machinery.</text>
</comment>
<dbReference type="InterPro" id="IPR002791">
    <property type="entry name" value="ARMT1-like_metal-bd"/>
</dbReference>
<dbReference type="Pfam" id="PF08321">
    <property type="entry name" value="PPP5"/>
    <property type="match status" value="1"/>
</dbReference>
<evidence type="ECO:0000256" key="10">
    <source>
        <dbReference type="ARBA" id="ARBA00023211"/>
    </source>
</evidence>
<dbReference type="EMBL" id="CP055901">
    <property type="protein sequence ID" value="QKX60900.1"/>
    <property type="molecule type" value="Genomic_DNA"/>
</dbReference>
<proteinExistence type="inferred from homology"/>
<protein>
    <recommendedName>
        <fullName evidence="16">Serine/threonine-protein phosphatase</fullName>
        <ecNumber evidence="16">3.1.3.16</ecNumber>
    </recommendedName>
</protein>
<evidence type="ECO:0000313" key="19">
    <source>
        <dbReference type="EMBL" id="QKX60900.1"/>
    </source>
</evidence>